<reference evidence="1" key="1">
    <citation type="submission" date="2022-07" db="EMBL/GenBank/DDBJ databases">
        <title>Evaluation of T. orientalis genome assembly methods using nanopore sequencing and analysis of variation between genomes.</title>
        <authorList>
            <person name="Yam J."/>
            <person name="Micallef M.L."/>
            <person name="Liu M."/>
            <person name="Djordjevic S.P."/>
            <person name="Bogema D.R."/>
            <person name="Jenkins C."/>
        </authorList>
    </citation>
    <scope>NUCLEOTIDE SEQUENCE</scope>
    <source>
        <strain evidence="1">Goon Nure</strain>
    </source>
</reference>
<accession>A0A976SIS3</accession>
<evidence type="ECO:0000313" key="2">
    <source>
        <dbReference type="Proteomes" id="UP000244811"/>
    </source>
</evidence>
<protein>
    <submittedName>
        <fullName evidence="1">Uncharacterized protein</fullName>
    </submittedName>
</protein>
<gene>
    <name evidence="1" type="ORF">MACK_003723</name>
</gene>
<evidence type="ECO:0000313" key="1">
    <source>
        <dbReference type="EMBL" id="UVC49616.1"/>
    </source>
</evidence>
<organism evidence="1 2">
    <name type="scientific">Theileria orientalis</name>
    <dbReference type="NCBI Taxonomy" id="68886"/>
    <lineage>
        <taxon>Eukaryota</taxon>
        <taxon>Sar</taxon>
        <taxon>Alveolata</taxon>
        <taxon>Apicomplexa</taxon>
        <taxon>Aconoidasida</taxon>
        <taxon>Piroplasmida</taxon>
        <taxon>Theileriidae</taxon>
        <taxon>Theileria</taxon>
    </lineage>
</organism>
<dbReference type="AlphaFoldDB" id="A0A976SIS3"/>
<proteinExistence type="predicted"/>
<sequence length="135" mass="16342">MVLGCNSFIFRQIRRKVTVNSFKQWKDLLVFKRYDGKHVWSLPKFIPHEFGFRRIAKKPPFFKFRRFTFPKIDRNSDFGKDVLYNRDVFIKYGWEKKSHEFYKVKDYVDQYYKGVKVVGIPSGDNVLQVVDENDQ</sequence>
<name>A0A976SIS3_THEOR</name>
<dbReference type="EMBL" id="CP056070">
    <property type="protein sequence ID" value="UVC49616.1"/>
    <property type="molecule type" value="Genomic_DNA"/>
</dbReference>
<dbReference type="Proteomes" id="UP000244811">
    <property type="component" value="Chromosome 3"/>
</dbReference>